<dbReference type="SUPFAM" id="SSF48403">
    <property type="entry name" value="Ankyrin repeat"/>
    <property type="match status" value="3"/>
</dbReference>
<gene>
    <name evidence="3" type="ORF">B0T25DRAFT_103235</name>
</gene>
<dbReference type="EMBL" id="JAUIQD010000002">
    <property type="protein sequence ID" value="KAK3359599.1"/>
    <property type="molecule type" value="Genomic_DNA"/>
</dbReference>
<dbReference type="InterPro" id="IPR002110">
    <property type="entry name" value="Ankyrin_rpt"/>
</dbReference>
<reference evidence="3" key="1">
    <citation type="journal article" date="2023" name="Mol. Phylogenet. Evol.">
        <title>Genome-scale phylogeny and comparative genomics of the fungal order Sordariales.</title>
        <authorList>
            <person name="Hensen N."/>
            <person name="Bonometti L."/>
            <person name="Westerberg I."/>
            <person name="Brannstrom I.O."/>
            <person name="Guillou S."/>
            <person name="Cros-Aarteil S."/>
            <person name="Calhoun S."/>
            <person name="Haridas S."/>
            <person name="Kuo A."/>
            <person name="Mondo S."/>
            <person name="Pangilinan J."/>
            <person name="Riley R."/>
            <person name="LaButti K."/>
            <person name="Andreopoulos B."/>
            <person name="Lipzen A."/>
            <person name="Chen C."/>
            <person name="Yan M."/>
            <person name="Daum C."/>
            <person name="Ng V."/>
            <person name="Clum A."/>
            <person name="Steindorff A."/>
            <person name="Ohm R.A."/>
            <person name="Martin F."/>
            <person name="Silar P."/>
            <person name="Natvig D.O."/>
            <person name="Lalanne C."/>
            <person name="Gautier V."/>
            <person name="Ament-Velasquez S.L."/>
            <person name="Kruys A."/>
            <person name="Hutchinson M.I."/>
            <person name="Powell A.J."/>
            <person name="Barry K."/>
            <person name="Miller A.N."/>
            <person name="Grigoriev I.V."/>
            <person name="Debuchy R."/>
            <person name="Gladieux P."/>
            <person name="Hiltunen Thoren M."/>
            <person name="Johannesson H."/>
        </authorList>
    </citation>
    <scope>NUCLEOTIDE SEQUENCE</scope>
    <source>
        <strain evidence="3">CBS 955.72</strain>
    </source>
</reference>
<sequence length="1693" mass="188575">MADPEPESGLQTLLTPDESVNADSWIDVIALHGYGGSQTSSWTPSSISLDERFKQWFTGDWYSKIRFSAYGYSSAALETQAFTRDAFRAEALRLLDYIVTLRAGREERSILFFAHDIGATVIKEALNIAAFGNVRYQAVYFCLQGLVFFGCPHRCESVGSLRESFLRLFDMVQRTPSRYPIELAKSLAQVTTEINYDFLDTKLQFQTRSIGVYTTRTDGEQHVFGQYETTAPHSEGFDFSQIGANVSHAELTTSGDHHTRVGEALESVFALAPDERLPFYHPHTVSQPTPSAIARIRAPHQDLVLTNSAFQNWNNNSLRRVLLVHEADDPAGTAASVALHLSPDSPSTPRPASQVVFSFEFRDWDQRCNSIESMLSTFLSATAHLYTHLYTDMVTYGAYLAKTWAHEILWQRTQRTIQYISDLSAHQIVWVLTDFTEHITSYDWLMARLAPMAAESDLRFKLIVINRESATPQTLADRRFELIGGNTISRPDVKVQDVDESAPQAFTDDVLGLVLARPRLYSLQALLYRILSQCLDGELRDILRDWICESTAHTPALKLKHDLDNLSPVSPQKLLQQILGSTIKKPGSGNQVAWGLDLVLHAFRPLTIHEVEDINNLQFTDRASAIPAPQPENCSVDLQALRGLVVIKRNEIHFSHRQFRSLILAEKDNKNVAFGDEKNVSAAHARIATLCLSYLCSSEAQDQMALRRTHKPKPESRLDFLSYASKYWLKHARLAGGGYTDNLAHMEDFLRNKSAINHWADIYWAQCNQVTRTVLPTPIAVIAEHGLDKMLSFVLDLYQDLPSFTEEAEFFYALESAGRNGHLSAVSRLLDLPVPEGQQLGGVLMASLESRNQQVSVMIAEKAVASTAKLDSDCFSAASLLGLVDVLKFLLPSIIDQEAYFAVLSPAGRSGRVESMKFLLDAVPDITKKCDFSGAALDMAIWYGHEEFFAQFVDDEFHAPAEDHTPAEDVSDEPPKTSTHESRPEVIKLALDSMLGSGRPGILRIFLDTLSASDKDGLKPILRDKLELYVRWRRTLCCKELLSGQLEFMPLDEVKSEAQSLYKFAVEQSNGDTFRELLAVGGPLLDIWSDLWEAATRRDAVAADRLGILRVLAEQGSSIWSPEEYRRMLGSSLEVSAREGREDAVSFLIEQGADLEVIGPSPTARTPLAQAAYYSFTGIASRLIKAGANLEAVEESSGWTPLHTAYDSPEIIRLLLDAGANINARARDGKTALYLTCSQNKPESTKVYLEHNPEFDILVQKDTELSWAVWYENAVTAQRLLDAGANPTRYEAKDFSTPPLHLAVSRNHIQIMKTLLMYDMRVDDKDNEGDGPLAWVSIKTTVPVVKMLINRGAPVNDANDIKQTPLSRAVAIGNLEVAAYYLSLGADVNADIGKSCSPLHVAGGSTVTRSLEMAKLLVEKGADINHAGGNTVNGTVFQVACLGNKDTTQDILHFFLDHPKFNPTQGSIWWGPNINVACLARDLSIVEKLIERGARVDDEERAGRRPIHFALYRTIPYAELLVSKGADLFAVDKMGRGPLHVAVMSGRLDLVKYVLDKRPELANQRDSDGWTPLLWSLRTIDRWESETSQLASIVEELLSRGASKLVEGEGIDRKWTPFKIARYHGHSDDIVKLVTPGEEELDSLESKAKGFWKFSIQSDTKKAKRIDGYCDVCLLVSDPWDLCILSFLRGVAP</sequence>
<dbReference type="SMART" id="SM00248">
    <property type="entry name" value="ANK"/>
    <property type="match status" value="13"/>
</dbReference>
<dbReference type="PROSITE" id="PS50297">
    <property type="entry name" value="ANK_REP_REGION"/>
    <property type="match status" value="2"/>
</dbReference>
<feature type="repeat" description="ANK" evidence="1">
    <location>
        <begin position="1394"/>
        <end position="1429"/>
    </location>
</feature>
<feature type="repeat" description="ANK" evidence="1">
    <location>
        <begin position="1534"/>
        <end position="1566"/>
    </location>
</feature>
<proteinExistence type="predicted"/>
<feature type="region of interest" description="Disordered" evidence="2">
    <location>
        <begin position="963"/>
        <end position="983"/>
    </location>
</feature>
<name>A0AAJ0MHT0_9PEZI</name>
<comment type="caution">
    <text evidence="3">The sequence shown here is derived from an EMBL/GenBank/DDBJ whole genome shotgun (WGS) entry which is preliminary data.</text>
</comment>
<evidence type="ECO:0000256" key="2">
    <source>
        <dbReference type="SAM" id="MobiDB-lite"/>
    </source>
</evidence>
<dbReference type="PANTHER" id="PTHR24118">
    <property type="entry name" value="POTE ANKYRIN DOMAIN"/>
    <property type="match status" value="1"/>
</dbReference>
<reference evidence="3" key="2">
    <citation type="submission" date="2023-06" db="EMBL/GenBank/DDBJ databases">
        <authorList>
            <consortium name="Lawrence Berkeley National Laboratory"/>
            <person name="Haridas S."/>
            <person name="Hensen N."/>
            <person name="Bonometti L."/>
            <person name="Westerberg I."/>
            <person name="Brannstrom I.O."/>
            <person name="Guillou S."/>
            <person name="Cros-Aarteil S."/>
            <person name="Calhoun S."/>
            <person name="Kuo A."/>
            <person name="Mondo S."/>
            <person name="Pangilinan J."/>
            <person name="Riley R."/>
            <person name="Labutti K."/>
            <person name="Andreopoulos B."/>
            <person name="Lipzen A."/>
            <person name="Chen C."/>
            <person name="Yanf M."/>
            <person name="Daum C."/>
            <person name="Ng V."/>
            <person name="Clum A."/>
            <person name="Steindorff A."/>
            <person name="Ohm R."/>
            <person name="Martin F."/>
            <person name="Silar P."/>
            <person name="Natvig D."/>
            <person name="Lalanne C."/>
            <person name="Gautier V."/>
            <person name="Ament-Velasquez S.L."/>
            <person name="Kruys A."/>
            <person name="Hutchinson M.I."/>
            <person name="Powell A.J."/>
            <person name="Barry K."/>
            <person name="Miller A.N."/>
            <person name="Grigoriev I.V."/>
            <person name="Debuchy R."/>
            <person name="Gladieux P."/>
            <person name="Thoren M.H."/>
            <person name="Johannesson H."/>
        </authorList>
    </citation>
    <scope>NUCLEOTIDE SEQUENCE</scope>
    <source>
        <strain evidence="3">CBS 955.72</strain>
    </source>
</reference>
<feature type="repeat" description="ANK" evidence="1">
    <location>
        <begin position="1295"/>
        <end position="1327"/>
    </location>
</feature>
<dbReference type="Pfam" id="PF12796">
    <property type="entry name" value="Ank_2"/>
    <property type="match status" value="3"/>
</dbReference>
<evidence type="ECO:0000313" key="3">
    <source>
        <dbReference type="EMBL" id="KAK3359599.1"/>
    </source>
</evidence>
<keyword evidence="1" id="KW-0040">ANK repeat</keyword>
<evidence type="ECO:0000256" key="1">
    <source>
        <dbReference type="PROSITE-ProRule" id="PRU00023"/>
    </source>
</evidence>
<feature type="repeat" description="ANK" evidence="1">
    <location>
        <begin position="1197"/>
        <end position="1227"/>
    </location>
</feature>
<dbReference type="Gene3D" id="1.25.40.20">
    <property type="entry name" value="Ankyrin repeat-containing domain"/>
    <property type="match status" value="3"/>
</dbReference>
<evidence type="ECO:0000313" key="4">
    <source>
        <dbReference type="Proteomes" id="UP001275084"/>
    </source>
</evidence>
<keyword evidence="4" id="KW-1185">Reference proteome</keyword>
<accession>A0AAJ0MHT0</accession>
<dbReference type="Pfam" id="PF00023">
    <property type="entry name" value="Ank"/>
    <property type="match status" value="1"/>
</dbReference>
<protein>
    <submittedName>
        <fullName evidence="3">Ankyrin repeat-containing domain protein</fullName>
    </submittedName>
</protein>
<dbReference type="InterPro" id="IPR036770">
    <property type="entry name" value="Ankyrin_rpt-contain_sf"/>
</dbReference>
<feature type="repeat" description="ANK" evidence="1">
    <location>
        <begin position="1328"/>
        <end position="1360"/>
    </location>
</feature>
<dbReference type="Proteomes" id="UP001275084">
    <property type="component" value="Unassembled WGS sequence"/>
</dbReference>
<dbReference type="PROSITE" id="PS50088">
    <property type="entry name" value="ANK_REPEAT"/>
    <property type="match status" value="7"/>
</dbReference>
<organism evidence="3 4">
    <name type="scientific">Lasiosphaeria hispida</name>
    <dbReference type="NCBI Taxonomy" id="260671"/>
    <lineage>
        <taxon>Eukaryota</taxon>
        <taxon>Fungi</taxon>
        <taxon>Dikarya</taxon>
        <taxon>Ascomycota</taxon>
        <taxon>Pezizomycotina</taxon>
        <taxon>Sordariomycetes</taxon>
        <taxon>Sordariomycetidae</taxon>
        <taxon>Sordariales</taxon>
        <taxon>Lasiosphaeriaceae</taxon>
        <taxon>Lasiosphaeria</taxon>
    </lineage>
</organism>
<feature type="repeat" description="ANK" evidence="1">
    <location>
        <begin position="1163"/>
        <end position="1195"/>
    </location>
</feature>
<feature type="repeat" description="ANK" evidence="1">
    <location>
        <begin position="1361"/>
        <end position="1390"/>
    </location>
</feature>
<dbReference type="PANTHER" id="PTHR24118:SF99">
    <property type="entry name" value="POTE ANKYRIN DOMAIN FAMILY MEMBER 3C-RELATED"/>
    <property type="match status" value="1"/>
</dbReference>